<dbReference type="Proteomes" id="UP000183263">
    <property type="component" value="Unassembled WGS sequence"/>
</dbReference>
<evidence type="ECO:0000313" key="4">
    <source>
        <dbReference type="EMBL" id="SDI10862.1"/>
    </source>
</evidence>
<feature type="domain" description="PPE" evidence="3">
    <location>
        <begin position="10"/>
        <end position="166"/>
    </location>
</feature>
<name>A0A1G8HWF2_9NOCA</name>
<dbReference type="AlphaFoldDB" id="A0A1G8HWF2"/>
<dbReference type="Pfam" id="PF00823">
    <property type="entry name" value="PPE"/>
    <property type="match status" value="1"/>
</dbReference>
<evidence type="ECO:0000256" key="2">
    <source>
        <dbReference type="SAM" id="MobiDB-lite"/>
    </source>
</evidence>
<dbReference type="InterPro" id="IPR038332">
    <property type="entry name" value="PPE_sf"/>
</dbReference>
<dbReference type="InterPro" id="IPR000030">
    <property type="entry name" value="PPE_dom"/>
</dbReference>
<dbReference type="EMBL" id="FNDN01000005">
    <property type="protein sequence ID" value="SDI10862.1"/>
    <property type="molecule type" value="Genomic_DNA"/>
</dbReference>
<dbReference type="RefSeq" id="WP_072737471.1">
    <property type="nucleotide sequence ID" value="NZ_CP048813.1"/>
</dbReference>
<gene>
    <name evidence="4" type="ORF">SAMN05444695_10584</name>
</gene>
<dbReference type="SUPFAM" id="SSF140459">
    <property type="entry name" value="PE/PPE dimer-like"/>
    <property type="match status" value="1"/>
</dbReference>
<sequence length="388" mass="37999">MTLGLTGVIWLPRGATVNSTTLISGAGPVPLSTASAAWGALAGAFTDAHTTLLRVTAELAAGWQGTASVAAIAKITPFTIWTAECIELAADTAAKAGFQAGAYTTAALVMPSIPEIVAVKTAKTTAYSTGGALNGTAAVAEAADRAMDIRAGIVMETYEAASNVLALKRSFRQPPRIVTSADAESSKFDDAGDWERDPVGAGLAALAAAGQNPALTTAASQAGSVATSAASTATSAVGNIGGAAYSASQSSQSMMPGAPMLGGLGGAGNGAASTSAMSHRGGVGAVGAIGGAALPEGWGKVDGTQGARGPAGGAPGVLGGEMRTDAAGTRPAAGGSMMPARPVGAHGSSDDGDERDTPDYLKNFEHFADGRTVIPSVIGGTPDQRGSR</sequence>
<dbReference type="Gene3D" id="1.20.1260.20">
    <property type="entry name" value="PPE superfamily"/>
    <property type="match status" value="1"/>
</dbReference>
<comment type="similarity">
    <text evidence="1">Belongs to the mycobacterial PPE family.</text>
</comment>
<evidence type="ECO:0000313" key="5">
    <source>
        <dbReference type="Proteomes" id="UP000183263"/>
    </source>
</evidence>
<proteinExistence type="inferred from homology"/>
<keyword evidence="5" id="KW-1185">Reference proteome</keyword>
<reference evidence="4 5" key="1">
    <citation type="submission" date="2016-10" db="EMBL/GenBank/DDBJ databases">
        <authorList>
            <person name="de Groot N.N."/>
        </authorList>
    </citation>
    <scope>NUCLEOTIDE SEQUENCE [LARGE SCALE GENOMIC DNA]</scope>
    <source>
        <strain evidence="4 5">DSM 44892</strain>
    </source>
</reference>
<evidence type="ECO:0000259" key="3">
    <source>
        <dbReference type="Pfam" id="PF00823"/>
    </source>
</evidence>
<organism evidence="4 5">
    <name type="scientific">Rhodococcus triatomae</name>
    <dbReference type="NCBI Taxonomy" id="300028"/>
    <lineage>
        <taxon>Bacteria</taxon>
        <taxon>Bacillati</taxon>
        <taxon>Actinomycetota</taxon>
        <taxon>Actinomycetes</taxon>
        <taxon>Mycobacteriales</taxon>
        <taxon>Nocardiaceae</taxon>
        <taxon>Rhodococcus</taxon>
    </lineage>
</organism>
<dbReference type="OrthoDB" id="4571617at2"/>
<feature type="region of interest" description="Disordered" evidence="2">
    <location>
        <begin position="326"/>
        <end position="361"/>
    </location>
</feature>
<accession>A0A1G8HWF2</accession>
<protein>
    <submittedName>
        <fullName evidence="4">PPE family protein</fullName>
    </submittedName>
</protein>
<evidence type="ECO:0000256" key="1">
    <source>
        <dbReference type="ARBA" id="ARBA00010652"/>
    </source>
</evidence>